<accession>A0A1Y2CVF2</accession>
<gene>
    <name evidence="1" type="ORF">BCR33DRAFT_762561</name>
</gene>
<dbReference type="AlphaFoldDB" id="A0A1Y2CVF2"/>
<proteinExistence type="predicted"/>
<dbReference type="Proteomes" id="UP000193642">
    <property type="component" value="Unassembled WGS sequence"/>
</dbReference>
<keyword evidence="2" id="KW-1185">Reference proteome</keyword>
<evidence type="ECO:0000313" key="2">
    <source>
        <dbReference type="Proteomes" id="UP000193642"/>
    </source>
</evidence>
<sequence>MRTLLQEAQEATSLFRFAATHSNIPSSCSSNTISITTQHNTIHTQIAPVIPSSPVSLPPRSQSAFHSTPVTSDISVRRRYSDYSNTGPIGGIPSMPQGMLSADFSALAEVGFSGSSSWLIPPHQPGFDPASFLNNFSIREFLRSPPKRVRLQWHKQCIQ</sequence>
<protein>
    <submittedName>
        <fullName evidence="1">Uncharacterized protein</fullName>
    </submittedName>
</protein>
<comment type="caution">
    <text evidence="1">The sequence shown here is derived from an EMBL/GenBank/DDBJ whole genome shotgun (WGS) entry which is preliminary data.</text>
</comment>
<reference evidence="1 2" key="1">
    <citation type="submission" date="2016-07" db="EMBL/GenBank/DDBJ databases">
        <title>Pervasive Adenine N6-methylation of Active Genes in Fungi.</title>
        <authorList>
            <consortium name="DOE Joint Genome Institute"/>
            <person name="Mondo S.J."/>
            <person name="Dannebaum R.O."/>
            <person name="Kuo R.C."/>
            <person name="Labutti K."/>
            <person name="Haridas S."/>
            <person name="Kuo A."/>
            <person name="Salamov A."/>
            <person name="Ahrendt S.R."/>
            <person name="Lipzen A."/>
            <person name="Sullivan W."/>
            <person name="Andreopoulos W.B."/>
            <person name="Clum A."/>
            <person name="Lindquist E."/>
            <person name="Daum C."/>
            <person name="Ramamoorthy G.K."/>
            <person name="Gryganskyi A."/>
            <person name="Culley D."/>
            <person name="Magnuson J.K."/>
            <person name="James T.Y."/>
            <person name="O'Malley M.A."/>
            <person name="Stajich J.E."/>
            <person name="Spatafora J.W."/>
            <person name="Visel A."/>
            <person name="Grigoriev I.V."/>
        </authorList>
    </citation>
    <scope>NUCLEOTIDE SEQUENCE [LARGE SCALE GENOMIC DNA]</scope>
    <source>
        <strain evidence="1 2">JEL800</strain>
    </source>
</reference>
<evidence type="ECO:0000313" key="1">
    <source>
        <dbReference type="EMBL" id="ORY51030.1"/>
    </source>
</evidence>
<organism evidence="1 2">
    <name type="scientific">Rhizoclosmatium globosum</name>
    <dbReference type="NCBI Taxonomy" id="329046"/>
    <lineage>
        <taxon>Eukaryota</taxon>
        <taxon>Fungi</taxon>
        <taxon>Fungi incertae sedis</taxon>
        <taxon>Chytridiomycota</taxon>
        <taxon>Chytridiomycota incertae sedis</taxon>
        <taxon>Chytridiomycetes</taxon>
        <taxon>Chytridiales</taxon>
        <taxon>Chytriomycetaceae</taxon>
        <taxon>Rhizoclosmatium</taxon>
    </lineage>
</organism>
<feature type="non-terminal residue" evidence="1">
    <location>
        <position position="159"/>
    </location>
</feature>
<dbReference type="EMBL" id="MCGO01000006">
    <property type="protein sequence ID" value="ORY51030.1"/>
    <property type="molecule type" value="Genomic_DNA"/>
</dbReference>
<name>A0A1Y2CVF2_9FUNG</name>